<dbReference type="RefSeq" id="WP_091053804.1">
    <property type="nucleotide sequence ID" value="NZ_FNGF01000007.1"/>
</dbReference>
<evidence type="ECO:0000313" key="2">
    <source>
        <dbReference type="Proteomes" id="UP000198662"/>
    </source>
</evidence>
<name>A0A1G9LN81_9ACTN</name>
<dbReference type="STRING" id="380244.SAMN05216298_4628"/>
<gene>
    <name evidence="1" type="ORF">SAMN05216298_4628</name>
</gene>
<dbReference type="AlphaFoldDB" id="A0A1G9LN81"/>
<organism evidence="1 2">
    <name type="scientific">Glycomyces sambucus</name>
    <dbReference type="NCBI Taxonomy" id="380244"/>
    <lineage>
        <taxon>Bacteria</taxon>
        <taxon>Bacillati</taxon>
        <taxon>Actinomycetota</taxon>
        <taxon>Actinomycetes</taxon>
        <taxon>Glycomycetales</taxon>
        <taxon>Glycomycetaceae</taxon>
        <taxon>Glycomyces</taxon>
    </lineage>
</organism>
<sequence>MPITFDATGLQQLGPTAWANPGSDDKIEVKVVEGQAFEPSWMHDLNALRRGFAGMYGEAGCLIELERYDVAGVPVIYQVVKVPHPALPAGQVFMAIYTVPKTPVYAQLIYAAAESGMTGLREATLMAQLGMPTDWSMPHPFDPNLRSRLPFHRGDDPAFDRQFPDHPLSRARAWAGHIGRTMRIDPVFAAQATLG</sequence>
<protein>
    <submittedName>
        <fullName evidence="1">Uncharacterized protein</fullName>
    </submittedName>
</protein>
<dbReference type="OrthoDB" id="1551126at2"/>
<dbReference type="EMBL" id="FNGF01000007">
    <property type="protein sequence ID" value="SDL63366.1"/>
    <property type="molecule type" value="Genomic_DNA"/>
</dbReference>
<accession>A0A1G9LN81</accession>
<dbReference type="Proteomes" id="UP000198662">
    <property type="component" value="Unassembled WGS sequence"/>
</dbReference>
<reference evidence="2" key="1">
    <citation type="submission" date="2016-10" db="EMBL/GenBank/DDBJ databases">
        <authorList>
            <person name="Varghese N."/>
            <person name="Submissions S."/>
        </authorList>
    </citation>
    <scope>NUCLEOTIDE SEQUENCE [LARGE SCALE GENOMIC DNA]</scope>
    <source>
        <strain evidence="2">CGMCC 4.3147</strain>
    </source>
</reference>
<evidence type="ECO:0000313" key="1">
    <source>
        <dbReference type="EMBL" id="SDL63366.1"/>
    </source>
</evidence>
<proteinExistence type="predicted"/>
<keyword evidence="2" id="KW-1185">Reference proteome</keyword>